<keyword evidence="2" id="KW-1185">Reference proteome</keyword>
<organism evidence="1 2">
    <name type="scientific">Neurospora intermedia</name>
    <dbReference type="NCBI Taxonomy" id="5142"/>
    <lineage>
        <taxon>Eukaryota</taxon>
        <taxon>Fungi</taxon>
        <taxon>Dikarya</taxon>
        <taxon>Ascomycota</taxon>
        <taxon>Pezizomycotina</taxon>
        <taxon>Sordariomycetes</taxon>
        <taxon>Sordariomycetidae</taxon>
        <taxon>Sordariales</taxon>
        <taxon>Sordariaceae</taxon>
        <taxon>Neurospora</taxon>
    </lineage>
</organism>
<reference evidence="1 2" key="1">
    <citation type="submission" date="2023-09" db="EMBL/GenBank/DDBJ databases">
        <title>Multi-omics analysis of a traditional fermented food reveals byproduct-associated fungal strains for waste-to-food upcycling.</title>
        <authorList>
            <consortium name="Lawrence Berkeley National Laboratory"/>
            <person name="Rekdal V.M."/>
            <person name="Villalobos-Escobedo J.M."/>
            <person name="Rodriguez-Valeron N."/>
            <person name="Garcia M.O."/>
            <person name="Vasquez D.P."/>
            <person name="Damayanti I."/>
            <person name="Sorensen P.M."/>
            <person name="Baidoo E.E."/>
            <person name="De Carvalho A.C."/>
            <person name="Riley R."/>
            <person name="Lipzen A."/>
            <person name="He G."/>
            <person name="Yan M."/>
            <person name="Haridas S."/>
            <person name="Daum C."/>
            <person name="Yoshinaga Y."/>
            <person name="Ng V."/>
            <person name="Grigoriev I.V."/>
            <person name="Munk R."/>
            <person name="Nuraida L."/>
            <person name="Wijaya C.H."/>
            <person name="Morales P.-C."/>
            <person name="Keasling J.D."/>
        </authorList>
    </citation>
    <scope>NUCLEOTIDE SEQUENCE [LARGE SCALE GENOMIC DNA]</scope>
    <source>
        <strain evidence="1 2">FGSC 2613</strain>
    </source>
</reference>
<evidence type="ECO:0000313" key="2">
    <source>
        <dbReference type="Proteomes" id="UP001451303"/>
    </source>
</evidence>
<evidence type="ECO:0000313" key="1">
    <source>
        <dbReference type="EMBL" id="KAL0466891.1"/>
    </source>
</evidence>
<protein>
    <submittedName>
        <fullName evidence="1">Uncharacterized protein</fullName>
    </submittedName>
</protein>
<name>A0ABR3D2H8_NEUIN</name>
<comment type="caution">
    <text evidence="1">The sequence shown here is derived from an EMBL/GenBank/DDBJ whole genome shotgun (WGS) entry which is preliminary data.</text>
</comment>
<dbReference type="EMBL" id="JAVLET010000011">
    <property type="protein sequence ID" value="KAL0466891.1"/>
    <property type="molecule type" value="Genomic_DNA"/>
</dbReference>
<dbReference type="Proteomes" id="UP001451303">
    <property type="component" value="Unassembled WGS sequence"/>
</dbReference>
<proteinExistence type="predicted"/>
<sequence length="197" mass="22073">MIIDTHDGLVIVSLFVTDPYLTRGITPRRIWGPASRCLVSRNNSKGRDRTRRTYNTAHGTNLNHRCTGHLGLRESPTVYLTAMLLVFDTIEHYGDKEGKGLGSKEGVLAEGDRSAANIGREHHCTGMDYAPASRIDYDHTDVLSVIRTTTDQCKGREGRMRDDNRQSRCRSRLLFMMCSSSWSLALGRAEKSKTQGN</sequence>
<accession>A0ABR3D2H8</accession>
<gene>
    <name evidence="1" type="ORF">QR685DRAFT_580324</name>
</gene>